<evidence type="ECO:0000313" key="2">
    <source>
        <dbReference type="Proteomes" id="UP001374535"/>
    </source>
</evidence>
<keyword evidence="2" id="KW-1185">Reference proteome</keyword>
<accession>A0AAQ3NWK9</accession>
<organism evidence="1 2">
    <name type="scientific">Vigna mungo</name>
    <name type="common">Black gram</name>
    <name type="synonym">Phaseolus mungo</name>
    <dbReference type="NCBI Taxonomy" id="3915"/>
    <lineage>
        <taxon>Eukaryota</taxon>
        <taxon>Viridiplantae</taxon>
        <taxon>Streptophyta</taxon>
        <taxon>Embryophyta</taxon>
        <taxon>Tracheophyta</taxon>
        <taxon>Spermatophyta</taxon>
        <taxon>Magnoliopsida</taxon>
        <taxon>eudicotyledons</taxon>
        <taxon>Gunneridae</taxon>
        <taxon>Pentapetalae</taxon>
        <taxon>rosids</taxon>
        <taxon>fabids</taxon>
        <taxon>Fabales</taxon>
        <taxon>Fabaceae</taxon>
        <taxon>Papilionoideae</taxon>
        <taxon>50 kb inversion clade</taxon>
        <taxon>NPAAA clade</taxon>
        <taxon>indigoferoid/millettioid clade</taxon>
        <taxon>Phaseoleae</taxon>
        <taxon>Vigna</taxon>
    </lineage>
</organism>
<proteinExistence type="predicted"/>
<gene>
    <name evidence="1" type="ORF">V8G54_010192</name>
</gene>
<reference evidence="1 2" key="1">
    <citation type="journal article" date="2023" name="Life. Sci Alliance">
        <title>Evolutionary insights into 3D genome organization and epigenetic landscape of Vigna mungo.</title>
        <authorList>
            <person name="Junaid A."/>
            <person name="Singh B."/>
            <person name="Bhatia S."/>
        </authorList>
    </citation>
    <scope>NUCLEOTIDE SEQUENCE [LARGE SCALE GENOMIC DNA]</scope>
    <source>
        <strain evidence="1">Urdbean</strain>
    </source>
</reference>
<protein>
    <submittedName>
        <fullName evidence="1">Uncharacterized protein</fullName>
    </submittedName>
</protein>
<dbReference type="AlphaFoldDB" id="A0AAQ3NWK9"/>
<sequence>MRKHQSVFSLLLNLHHLRISPDLSIIPRKQNPKSKSQSPLLTQALHRSNTTIEITSHRDSAFVLTPPPNVIPCYAATTNLHHFHPRTSQIVVMPAAIPSNLHHIIVHHVSLL</sequence>
<dbReference type="EMBL" id="CP144698">
    <property type="protein sequence ID" value="WVZ17210.1"/>
    <property type="molecule type" value="Genomic_DNA"/>
</dbReference>
<dbReference type="Proteomes" id="UP001374535">
    <property type="component" value="Chromosome 3"/>
</dbReference>
<name>A0AAQ3NWK9_VIGMU</name>
<evidence type="ECO:0000313" key="1">
    <source>
        <dbReference type="EMBL" id="WVZ17210.1"/>
    </source>
</evidence>